<sequence>MLCKLFHRFHITHFFLFFFQFFLHLFHFVLNSIIIFPFNVIHQLHLPLQLRDFQFQLLFNIKFLL</sequence>
<dbReference type="EMBL" id="JACGCM010001690">
    <property type="protein sequence ID" value="KAF6151456.1"/>
    <property type="molecule type" value="Genomic_DNA"/>
</dbReference>
<gene>
    <name evidence="2" type="ORF">GIB67_016268</name>
</gene>
<reference evidence="2 3" key="1">
    <citation type="journal article" date="2020" name="IScience">
        <title>Genome Sequencing of the Endangered Kingdonia uniflora (Circaeasteraceae, Ranunculales) Reveals Potential Mechanisms of Evolutionary Specialization.</title>
        <authorList>
            <person name="Sun Y."/>
            <person name="Deng T."/>
            <person name="Zhang A."/>
            <person name="Moore M.J."/>
            <person name="Landis J.B."/>
            <person name="Lin N."/>
            <person name="Zhang H."/>
            <person name="Zhang X."/>
            <person name="Huang J."/>
            <person name="Zhang X."/>
            <person name="Sun H."/>
            <person name="Wang H."/>
        </authorList>
    </citation>
    <scope>NUCLEOTIDE SEQUENCE [LARGE SCALE GENOMIC DNA]</scope>
    <source>
        <strain evidence="2">TB1705</strain>
        <tissue evidence="2">Leaf</tissue>
    </source>
</reference>
<accession>A0A7J7M997</accession>
<keyword evidence="1" id="KW-1133">Transmembrane helix</keyword>
<feature type="transmembrane region" description="Helical" evidence="1">
    <location>
        <begin position="12"/>
        <end position="38"/>
    </location>
</feature>
<keyword evidence="1" id="KW-0472">Membrane</keyword>
<keyword evidence="3" id="KW-1185">Reference proteome</keyword>
<dbReference type="Proteomes" id="UP000541444">
    <property type="component" value="Unassembled WGS sequence"/>
</dbReference>
<proteinExistence type="predicted"/>
<dbReference type="AlphaFoldDB" id="A0A7J7M997"/>
<comment type="caution">
    <text evidence="2">The sequence shown here is derived from an EMBL/GenBank/DDBJ whole genome shotgun (WGS) entry which is preliminary data.</text>
</comment>
<protein>
    <submittedName>
        <fullName evidence="2">Uncharacterized protein</fullName>
    </submittedName>
</protein>
<keyword evidence="1" id="KW-0812">Transmembrane</keyword>
<organism evidence="2 3">
    <name type="scientific">Kingdonia uniflora</name>
    <dbReference type="NCBI Taxonomy" id="39325"/>
    <lineage>
        <taxon>Eukaryota</taxon>
        <taxon>Viridiplantae</taxon>
        <taxon>Streptophyta</taxon>
        <taxon>Embryophyta</taxon>
        <taxon>Tracheophyta</taxon>
        <taxon>Spermatophyta</taxon>
        <taxon>Magnoliopsida</taxon>
        <taxon>Ranunculales</taxon>
        <taxon>Circaeasteraceae</taxon>
        <taxon>Kingdonia</taxon>
    </lineage>
</organism>
<evidence type="ECO:0000256" key="1">
    <source>
        <dbReference type="SAM" id="Phobius"/>
    </source>
</evidence>
<evidence type="ECO:0000313" key="3">
    <source>
        <dbReference type="Proteomes" id="UP000541444"/>
    </source>
</evidence>
<name>A0A7J7M997_9MAGN</name>
<evidence type="ECO:0000313" key="2">
    <source>
        <dbReference type="EMBL" id="KAF6151456.1"/>
    </source>
</evidence>